<dbReference type="InterPro" id="IPR013783">
    <property type="entry name" value="Ig-like_fold"/>
</dbReference>
<keyword evidence="8" id="KW-1185">Reference proteome</keyword>
<evidence type="ECO:0000313" key="8">
    <source>
        <dbReference type="Proteomes" id="UP000243723"/>
    </source>
</evidence>
<dbReference type="Gene3D" id="2.60.120.260">
    <property type="entry name" value="Galactose-binding domain-like"/>
    <property type="match status" value="1"/>
</dbReference>
<evidence type="ECO:0000256" key="2">
    <source>
        <dbReference type="ARBA" id="ARBA00022801"/>
    </source>
</evidence>
<dbReference type="InterPro" id="IPR008979">
    <property type="entry name" value="Galactose-bd-like_sf"/>
</dbReference>
<comment type="similarity">
    <text evidence="1">Belongs to the glycosyl hydrolase 2 family.</text>
</comment>
<evidence type="ECO:0008006" key="9">
    <source>
        <dbReference type="Google" id="ProtNLM"/>
    </source>
</evidence>
<reference evidence="7 8" key="1">
    <citation type="submission" date="2017-05" db="EMBL/GenBank/DDBJ databases">
        <title>Draft genome sequence of Elsinoe australis.</title>
        <authorList>
            <person name="Cheng Q."/>
        </authorList>
    </citation>
    <scope>NUCLEOTIDE SEQUENCE [LARGE SCALE GENOMIC DNA]</scope>
    <source>
        <strain evidence="7 8">NL1</strain>
    </source>
</reference>
<dbReference type="InterPro" id="IPR036156">
    <property type="entry name" value="Beta-gal/glucu_dom_sf"/>
</dbReference>
<feature type="domain" description="Glycoside hydrolase family 2 catalytic" evidence="5">
    <location>
        <begin position="412"/>
        <end position="538"/>
    </location>
</feature>
<dbReference type="EMBL" id="NHZQ01000066">
    <property type="protein sequence ID" value="PSK55819.1"/>
    <property type="molecule type" value="Genomic_DNA"/>
</dbReference>
<dbReference type="Pfam" id="PF02837">
    <property type="entry name" value="Glyco_hydro_2_N"/>
    <property type="match status" value="1"/>
</dbReference>
<evidence type="ECO:0000259" key="6">
    <source>
        <dbReference type="Pfam" id="PF02837"/>
    </source>
</evidence>
<dbReference type="PANTHER" id="PTHR42732:SF4">
    <property type="entry name" value="BETA-MANNOSIDASE"/>
    <property type="match status" value="1"/>
</dbReference>
<dbReference type="GO" id="GO:0004553">
    <property type="term" value="F:hydrolase activity, hydrolyzing O-glycosyl compounds"/>
    <property type="evidence" value="ECO:0007669"/>
    <property type="project" value="InterPro"/>
</dbReference>
<feature type="domain" description="Glycoside hydrolase family 2 immunoglobulin-like beta-sandwich" evidence="4">
    <location>
        <begin position="333"/>
        <end position="370"/>
    </location>
</feature>
<organism evidence="7 8">
    <name type="scientific">Elsinoe australis</name>
    <dbReference type="NCBI Taxonomy" id="40998"/>
    <lineage>
        <taxon>Eukaryota</taxon>
        <taxon>Fungi</taxon>
        <taxon>Dikarya</taxon>
        <taxon>Ascomycota</taxon>
        <taxon>Pezizomycotina</taxon>
        <taxon>Dothideomycetes</taxon>
        <taxon>Dothideomycetidae</taxon>
        <taxon>Myriangiales</taxon>
        <taxon>Elsinoaceae</taxon>
        <taxon>Elsinoe</taxon>
    </lineage>
</organism>
<dbReference type="InterPro" id="IPR006102">
    <property type="entry name" value="Ig-like_GH2"/>
</dbReference>
<dbReference type="PANTHER" id="PTHR42732">
    <property type="entry name" value="BETA-GALACTOSIDASE"/>
    <property type="match status" value="1"/>
</dbReference>
<dbReference type="AlphaFoldDB" id="A0A2P8A5S9"/>
<evidence type="ECO:0000256" key="1">
    <source>
        <dbReference type="ARBA" id="ARBA00007401"/>
    </source>
</evidence>
<evidence type="ECO:0000259" key="5">
    <source>
        <dbReference type="Pfam" id="PF02836"/>
    </source>
</evidence>
<dbReference type="STRING" id="40998.A0A2P8A5S9"/>
<protein>
    <recommendedName>
        <fullName evidence="9">Glycoside hydrolase family 2 protein</fullName>
    </recommendedName>
</protein>
<dbReference type="Pfam" id="PF00703">
    <property type="entry name" value="Glyco_hydro_2"/>
    <property type="match status" value="1"/>
</dbReference>
<dbReference type="Gene3D" id="2.60.40.10">
    <property type="entry name" value="Immunoglobulins"/>
    <property type="match status" value="1"/>
</dbReference>
<dbReference type="InterPro" id="IPR051913">
    <property type="entry name" value="GH2_Domain-Containing"/>
</dbReference>
<dbReference type="Gene3D" id="3.20.20.80">
    <property type="entry name" value="Glycosidases"/>
    <property type="match status" value="1"/>
</dbReference>
<dbReference type="InterPro" id="IPR017853">
    <property type="entry name" value="GH"/>
</dbReference>
<dbReference type="Pfam" id="PF02836">
    <property type="entry name" value="Glyco_hydro_2_C"/>
    <property type="match status" value="1"/>
</dbReference>
<dbReference type="InterPro" id="IPR006104">
    <property type="entry name" value="Glyco_hydro_2_N"/>
</dbReference>
<comment type="caution">
    <text evidence="7">The sequence shown here is derived from an EMBL/GenBank/DDBJ whole genome shotgun (WGS) entry which is preliminary data.</text>
</comment>
<dbReference type="SUPFAM" id="SSF49303">
    <property type="entry name" value="beta-Galactosidase/glucuronidase domain"/>
    <property type="match status" value="1"/>
</dbReference>
<dbReference type="SUPFAM" id="SSF49785">
    <property type="entry name" value="Galactose-binding domain-like"/>
    <property type="match status" value="1"/>
</dbReference>
<name>A0A2P8A5S9_9PEZI</name>
<keyword evidence="3" id="KW-0326">Glycosidase</keyword>
<evidence type="ECO:0000259" key="4">
    <source>
        <dbReference type="Pfam" id="PF00703"/>
    </source>
</evidence>
<dbReference type="Proteomes" id="UP000243723">
    <property type="component" value="Unassembled WGS sequence"/>
</dbReference>
<feature type="domain" description="Glycosyl hydrolases family 2 sugar binding" evidence="6">
    <location>
        <begin position="122"/>
        <end position="194"/>
    </location>
</feature>
<sequence>MASNKAEDYPRPDFVREHLDWTSLNGPWDFIFDDEDVGQLAQWQKTGLPDSVAVNAPESAADQSEAERITQNIIGGIVQIQKGNLFKGDSGSKTNEKRKINVPFVFQTPASWINERGAHEVLWYERPISDIRTSKAKENHDRLFLRFGAVDYEATIWVDGQYVGEHQGGHVPFEIDVSDVIQEAPGHSRLTVRVRDSTYDLTQPRGKQYWAAEPESIFYTPSSGIWQNVWLESVPTARIADNSHGTVLRSNDIDSGELHAEIAIQGRRSGQKLKVEISASFAGIPVSSQTEDLPREVDTVSFSLPLRLSSQQQEQLPSEHQASLPDPISSSSGLALWSPAHPNLYDLTLRLIDPTTSTILDTVHTTTGMRSLSWTHGSGTILLNSRPLFQKLCLDQGYWSSTGMTPPSASALETDIRLAQAMGFNGCRKHQKVEDPVFLHHADRLGYLVWGEMANGYKFSAEYCARFDAEWDAAVRRDMNRPCVVCWTPVNESWGYTDLKGDARQREHIRGLVSRTKVIDGTRPVNDNCGWEHVVDELSTFHDYADGEALGETCSTLEGILGDKAGRNMFVGEMRDGEGRVLDKGARHRDGAPVLCTEMGGVNITPAGKEGGKDWGYTTASDPEDLVRRVESLVMGAVKGGHICGIVWTQLTDIEQETNGLYDIERKEKLDAKKVKAILDEAERLYHRLLEERQK</sequence>
<gene>
    <name evidence="7" type="ORF">B9Z65_4697</name>
</gene>
<dbReference type="InterPro" id="IPR006103">
    <property type="entry name" value="Glyco_hydro_2_cat"/>
</dbReference>
<dbReference type="SUPFAM" id="SSF51445">
    <property type="entry name" value="(Trans)glycosidases"/>
    <property type="match status" value="1"/>
</dbReference>
<proteinExistence type="inferred from homology"/>
<evidence type="ECO:0000313" key="7">
    <source>
        <dbReference type="EMBL" id="PSK55819.1"/>
    </source>
</evidence>
<dbReference type="OrthoDB" id="20872at2759"/>
<dbReference type="GO" id="GO:0005975">
    <property type="term" value="P:carbohydrate metabolic process"/>
    <property type="evidence" value="ECO:0007669"/>
    <property type="project" value="InterPro"/>
</dbReference>
<evidence type="ECO:0000256" key="3">
    <source>
        <dbReference type="ARBA" id="ARBA00023295"/>
    </source>
</evidence>
<keyword evidence="2" id="KW-0378">Hydrolase</keyword>
<accession>A0A2P8A5S9</accession>